<dbReference type="PANTHER" id="PTHR43861">
    <property type="entry name" value="TRANS-ACONITATE 2-METHYLTRANSFERASE-RELATED"/>
    <property type="match status" value="1"/>
</dbReference>
<dbReference type="InterPro" id="IPR041698">
    <property type="entry name" value="Methyltransf_25"/>
</dbReference>
<comment type="caution">
    <text evidence="3">The sequence shown here is derived from an EMBL/GenBank/DDBJ whole genome shotgun (WGS) entry which is preliminary data.</text>
</comment>
<evidence type="ECO:0000313" key="4">
    <source>
        <dbReference type="Proteomes" id="UP001589890"/>
    </source>
</evidence>
<name>A0ABV6QVG4_9ACTN</name>
<feature type="domain" description="Methyltransferase" evidence="2">
    <location>
        <begin position="42"/>
        <end position="131"/>
    </location>
</feature>
<dbReference type="Proteomes" id="UP001589890">
    <property type="component" value="Unassembled WGS sequence"/>
</dbReference>
<evidence type="ECO:0000259" key="2">
    <source>
        <dbReference type="Pfam" id="PF13649"/>
    </source>
</evidence>
<keyword evidence="4" id="KW-1185">Reference proteome</keyword>
<dbReference type="GO" id="GO:0102208">
    <property type="term" value="F:2-polyprenyl-6-hydroxyphenol methylase activity"/>
    <property type="evidence" value="ECO:0007669"/>
    <property type="project" value="UniProtKB-EC"/>
</dbReference>
<dbReference type="GO" id="GO:0032259">
    <property type="term" value="P:methylation"/>
    <property type="evidence" value="ECO:0007669"/>
    <property type="project" value="UniProtKB-KW"/>
</dbReference>
<reference evidence="3 4" key="1">
    <citation type="submission" date="2024-09" db="EMBL/GenBank/DDBJ databases">
        <authorList>
            <person name="Sun Q."/>
            <person name="Mori K."/>
        </authorList>
    </citation>
    <scope>NUCLEOTIDE SEQUENCE [LARGE SCALE GENOMIC DNA]</scope>
    <source>
        <strain evidence="3 4">CGMCC 1.15906</strain>
    </source>
</reference>
<dbReference type="CDD" id="cd02440">
    <property type="entry name" value="AdoMet_MTases"/>
    <property type="match status" value="1"/>
</dbReference>
<sequence>MTEVYDEAFWEERYGSSERVWSGKPNPQLVAEAEGLPPGKALDVGCGEGADAIWLASRGWRVTAVDFSKVALARAAEHAGDLAIDWQHVDVTAWDPPKQAFDLVSAQFMHLPNEPREVLYAGLADAVAPNGRLLIVAHHPRDLETTAGRPHLPDMFFTAEQLAATLDPAEWTVLATDARPRAVADSDGKPITIHDAVLHAERR</sequence>
<gene>
    <name evidence="3" type="ORF">ACFFGN_26850</name>
</gene>
<evidence type="ECO:0000256" key="1">
    <source>
        <dbReference type="ARBA" id="ARBA00022679"/>
    </source>
</evidence>
<dbReference type="SUPFAM" id="SSF53335">
    <property type="entry name" value="S-adenosyl-L-methionine-dependent methyltransferases"/>
    <property type="match status" value="1"/>
</dbReference>
<dbReference type="RefSeq" id="WP_380052815.1">
    <property type="nucleotide sequence ID" value="NZ_JBHLTC010000036.1"/>
</dbReference>
<keyword evidence="1 3" id="KW-0808">Transferase</keyword>
<accession>A0ABV6QVG4</accession>
<organism evidence="3 4">
    <name type="scientific">Kribbella deserti</name>
    <dbReference type="NCBI Taxonomy" id="1926257"/>
    <lineage>
        <taxon>Bacteria</taxon>
        <taxon>Bacillati</taxon>
        <taxon>Actinomycetota</taxon>
        <taxon>Actinomycetes</taxon>
        <taxon>Propionibacteriales</taxon>
        <taxon>Kribbellaceae</taxon>
        <taxon>Kribbella</taxon>
    </lineage>
</organism>
<evidence type="ECO:0000313" key="3">
    <source>
        <dbReference type="EMBL" id="MFC0627722.1"/>
    </source>
</evidence>
<dbReference type="EMBL" id="JBHLTC010000036">
    <property type="protein sequence ID" value="MFC0627722.1"/>
    <property type="molecule type" value="Genomic_DNA"/>
</dbReference>
<dbReference type="Pfam" id="PF13649">
    <property type="entry name" value="Methyltransf_25"/>
    <property type="match status" value="1"/>
</dbReference>
<dbReference type="InterPro" id="IPR029063">
    <property type="entry name" value="SAM-dependent_MTases_sf"/>
</dbReference>
<dbReference type="PANTHER" id="PTHR43861:SF3">
    <property type="entry name" value="PUTATIVE (AFU_ORTHOLOGUE AFUA_2G14390)-RELATED"/>
    <property type="match status" value="1"/>
</dbReference>
<dbReference type="Gene3D" id="3.40.50.150">
    <property type="entry name" value="Vaccinia Virus protein VP39"/>
    <property type="match status" value="1"/>
</dbReference>
<dbReference type="EC" id="2.1.1.222" evidence="3"/>
<protein>
    <submittedName>
        <fullName evidence="3">Class I SAM-dependent methyltransferase</fullName>
        <ecNumber evidence="3">2.1.1.222</ecNumber>
        <ecNumber evidence="3">2.1.1.64</ecNumber>
    </submittedName>
</protein>
<dbReference type="GO" id="GO:0061542">
    <property type="term" value="F:3-demethylubiquinol 3-O-methyltransferase activity"/>
    <property type="evidence" value="ECO:0007669"/>
    <property type="project" value="UniProtKB-EC"/>
</dbReference>
<proteinExistence type="predicted"/>
<keyword evidence="3" id="KW-0489">Methyltransferase</keyword>
<dbReference type="EC" id="2.1.1.64" evidence="3"/>